<dbReference type="InterPro" id="IPR008030">
    <property type="entry name" value="NmrA-like"/>
</dbReference>
<dbReference type="PANTHER" id="PTHR48079">
    <property type="entry name" value="PROTEIN YEEZ"/>
    <property type="match status" value="1"/>
</dbReference>
<dbReference type="InterPro" id="IPR036291">
    <property type="entry name" value="NAD(P)-bd_dom_sf"/>
</dbReference>
<dbReference type="OrthoDB" id="2130169at2759"/>
<evidence type="ECO:0000259" key="1">
    <source>
        <dbReference type="Pfam" id="PF05368"/>
    </source>
</evidence>
<dbReference type="STRING" id="1314674.A0A0D7BS84"/>
<sequence>MSPSNIFIIGATGYIGGTVFLRLVERKAYNITILVRDEDKARKIQQLNLHAVSIVLGTATDATAIETGIKDADVIIDAFNCDDAEGNATLLSVVRRHFGATKKKLPLIRVSGGGVLMDDARGTYASEKVWDDADTKEMANIRATNPHRPVDLEVLKADAEGFLGSYIIMPSIVFGAIDNVLSRAGIQRENNVVTQVIIAPVVALGGKVVTVGGGFNKSECTHVEDVASLITTVFDNLDTEPHGPEGYYFAESFELDLRSIARIASKYITGDISAEERAMTDDECKTFFPGPLYGIIPVLSGNSRFTATCARRLGWVPKYGLADYESDVMRLAEAMKA</sequence>
<accession>A0A0D7BS84</accession>
<organism evidence="2 3">
    <name type="scientific">Cylindrobasidium torrendii FP15055 ss-10</name>
    <dbReference type="NCBI Taxonomy" id="1314674"/>
    <lineage>
        <taxon>Eukaryota</taxon>
        <taxon>Fungi</taxon>
        <taxon>Dikarya</taxon>
        <taxon>Basidiomycota</taxon>
        <taxon>Agaricomycotina</taxon>
        <taxon>Agaricomycetes</taxon>
        <taxon>Agaricomycetidae</taxon>
        <taxon>Agaricales</taxon>
        <taxon>Marasmiineae</taxon>
        <taxon>Physalacriaceae</taxon>
        <taxon>Cylindrobasidium</taxon>
    </lineage>
</organism>
<dbReference type="EMBL" id="KN880443">
    <property type="protein sequence ID" value="KIY72466.1"/>
    <property type="molecule type" value="Genomic_DNA"/>
</dbReference>
<dbReference type="GO" id="GO:0005737">
    <property type="term" value="C:cytoplasm"/>
    <property type="evidence" value="ECO:0007669"/>
    <property type="project" value="TreeGrafter"/>
</dbReference>
<keyword evidence="3" id="KW-1185">Reference proteome</keyword>
<gene>
    <name evidence="2" type="ORF">CYLTODRAFT_37112</name>
</gene>
<dbReference type="GO" id="GO:0004029">
    <property type="term" value="F:aldehyde dehydrogenase (NAD+) activity"/>
    <property type="evidence" value="ECO:0007669"/>
    <property type="project" value="TreeGrafter"/>
</dbReference>
<reference evidence="2 3" key="1">
    <citation type="journal article" date="2015" name="Fungal Genet. Biol.">
        <title>Evolution of novel wood decay mechanisms in Agaricales revealed by the genome sequences of Fistulina hepatica and Cylindrobasidium torrendii.</title>
        <authorList>
            <person name="Floudas D."/>
            <person name="Held B.W."/>
            <person name="Riley R."/>
            <person name="Nagy L.G."/>
            <person name="Koehler G."/>
            <person name="Ransdell A.S."/>
            <person name="Younus H."/>
            <person name="Chow J."/>
            <person name="Chiniquy J."/>
            <person name="Lipzen A."/>
            <person name="Tritt A."/>
            <person name="Sun H."/>
            <person name="Haridas S."/>
            <person name="LaButti K."/>
            <person name="Ohm R.A."/>
            <person name="Kues U."/>
            <person name="Blanchette R.A."/>
            <person name="Grigoriev I.V."/>
            <person name="Minto R.E."/>
            <person name="Hibbett D.S."/>
        </authorList>
    </citation>
    <scope>NUCLEOTIDE SEQUENCE [LARGE SCALE GENOMIC DNA]</scope>
    <source>
        <strain evidence="2 3">FP15055 ss-10</strain>
    </source>
</reference>
<name>A0A0D7BS84_9AGAR</name>
<dbReference type="Proteomes" id="UP000054007">
    <property type="component" value="Unassembled WGS sequence"/>
</dbReference>
<dbReference type="PANTHER" id="PTHR48079:SF6">
    <property type="entry name" value="NAD(P)-BINDING DOMAIN-CONTAINING PROTEIN-RELATED"/>
    <property type="match status" value="1"/>
</dbReference>
<proteinExistence type="predicted"/>
<dbReference type="InterPro" id="IPR051783">
    <property type="entry name" value="NAD(P)-dependent_oxidoreduct"/>
</dbReference>
<dbReference type="Pfam" id="PF05368">
    <property type="entry name" value="NmrA"/>
    <property type="match status" value="1"/>
</dbReference>
<dbReference type="SUPFAM" id="SSF51735">
    <property type="entry name" value="NAD(P)-binding Rossmann-fold domains"/>
    <property type="match status" value="1"/>
</dbReference>
<protein>
    <submittedName>
        <fullName evidence="2">NAD(P)-binding protein</fullName>
    </submittedName>
</protein>
<dbReference type="Gene3D" id="3.40.50.720">
    <property type="entry name" value="NAD(P)-binding Rossmann-like Domain"/>
    <property type="match status" value="1"/>
</dbReference>
<feature type="domain" description="NmrA-like" evidence="1">
    <location>
        <begin position="4"/>
        <end position="80"/>
    </location>
</feature>
<evidence type="ECO:0000313" key="2">
    <source>
        <dbReference type="EMBL" id="KIY72466.1"/>
    </source>
</evidence>
<evidence type="ECO:0000313" key="3">
    <source>
        <dbReference type="Proteomes" id="UP000054007"/>
    </source>
</evidence>
<dbReference type="AlphaFoldDB" id="A0A0D7BS84"/>